<protein>
    <submittedName>
        <fullName evidence="2">Uncharacterized protein</fullName>
    </submittedName>
</protein>
<keyword evidence="1" id="KW-0472">Membrane</keyword>
<evidence type="ECO:0000313" key="4">
    <source>
        <dbReference type="Proteomes" id="UP000030980"/>
    </source>
</evidence>
<evidence type="ECO:0000313" key="2">
    <source>
        <dbReference type="EMBL" id="KHO65777.1"/>
    </source>
</evidence>
<evidence type="ECO:0000313" key="3">
    <source>
        <dbReference type="EMBL" id="SIR46394.1"/>
    </source>
</evidence>
<dbReference type="RefSeq" id="WP_027590495.1">
    <property type="nucleotide sequence ID" value="NZ_FMUP01000001.1"/>
</dbReference>
<dbReference type="EMBL" id="FTMC01000026">
    <property type="protein sequence ID" value="SIR46394.1"/>
    <property type="molecule type" value="Genomic_DNA"/>
</dbReference>
<feature type="transmembrane region" description="Helical" evidence="1">
    <location>
        <begin position="48"/>
        <end position="81"/>
    </location>
</feature>
<keyword evidence="1" id="KW-0812">Transmembrane</keyword>
<reference evidence="2 4" key="1">
    <citation type="submission" date="2014-11" db="EMBL/GenBank/DDBJ databases">
        <title>Genome sequence of Pseudomonas tuomuerensis JCM 14085.</title>
        <authorList>
            <person name="Shin S.-K."/>
            <person name="Yi H."/>
        </authorList>
    </citation>
    <scope>NUCLEOTIDE SEQUENCE [LARGE SCALE GENOMIC DNA]</scope>
    <source>
        <strain evidence="2 4">JCM 14085</strain>
    </source>
</reference>
<evidence type="ECO:0000313" key="5">
    <source>
        <dbReference type="Proteomes" id="UP000186079"/>
    </source>
</evidence>
<name>A0A0B3C2L4_9PSED</name>
<accession>A0A0B3C2L4</accession>
<gene>
    <name evidence="2" type="ORF">PT85_06965</name>
    <name evidence="3" type="ORF">SAMN05421672_12625</name>
</gene>
<proteinExistence type="predicted"/>
<dbReference type="AlphaFoldDB" id="A0A0B3C2L4"/>
<dbReference type="OrthoDB" id="7024329at2"/>
<dbReference type="Proteomes" id="UP000030980">
    <property type="component" value="Unassembled WGS sequence"/>
</dbReference>
<keyword evidence="1" id="KW-1133">Transmembrane helix</keyword>
<sequence length="102" mass="11676">MDHSPHNVRCKQCGRLMVPRVHHGHSECPFCLSPNWDQERSAFELKFFALMLIFSSLLLIAARPAVCPLALLLVGLGLWILRKANVLKDCSPRQALRLLFRR</sequence>
<reference evidence="3 5" key="2">
    <citation type="submission" date="2017-01" db="EMBL/GenBank/DDBJ databases">
        <authorList>
            <person name="Mah S.A."/>
            <person name="Swanson W.J."/>
            <person name="Moy G.W."/>
            <person name="Vacquier V.D."/>
        </authorList>
    </citation>
    <scope>NUCLEOTIDE SEQUENCE [LARGE SCALE GENOMIC DNA]</scope>
    <source>
        <strain evidence="3 5">ATCC 29606</strain>
    </source>
</reference>
<organism evidence="2 4">
    <name type="scientific">Pseudomonas flexibilis</name>
    <dbReference type="NCBI Taxonomy" id="706570"/>
    <lineage>
        <taxon>Bacteria</taxon>
        <taxon>Pseudomonadati</taxon>
        <taxon>Pseudomonadota</taxon>
        <taxon>Gammaproteobacteria</taxon>
        <taxon>Pseudomonadales</taxon>
        <taxon>Pseudomonadaceae</taxon>
        <taxon>Pseudomonas</taxon>
    </lineage>
</organism>
<dbReference type="Proteomes" id="UP000186079">
    <property type="component" value="Unassembled WGS sequence"/>
</dbReference>
<evidence type="ECO:0000256" key="1">
    <source>
        <dbReference type="SAM" id="Phobius"/>
    </source>
</evidence>
<dbReference type="EMBL" id="JTAK01000002">
    <property type="protein sequence ID" value="KHO65777.1"/>
    <property type="molecule type" value="Genomic_DNA"/>
</dbReference>
<keyword evidence="4" id="KW-1185">Reference proteome</keyword>